<comment type="caution">
    <text evidence="3">The sequence shown here is derived from an EMBL/GenBank/DDBJ whole genome shotgun (WGS) entry which is preliminary data.</text>
</comment>
<evidence type="ECO:0000259" key="2">
    <source>
        <dbReference type="Pfam" id="PF08450"/>
    </source>
</evidence>
<organism evidence="3 4">
    <name type="scientific">Serratia marcescens</name>
    <dbReference type="NCBI Taxonomy" id="615"/>
    <lineage>
        <taxon>Bacteria</taxon>
        <taxon>Pseudomonadati</taxon>
        <taxon>Pseudomonadota</taxon>
        <taxon>Gammaproteobacteria</taxon>
        <taxon>Enterobacterales</taxon>
        <taxon>Yersiniaceae</taxon>
        <taxon>Serratia</taxon>
    </lineage>
</organism>
<reference evidence="3 4" key="1">
    <citation type="submission" date="2019-11" db="EMBL/GenBank/DDBJ databases">
        <title>Whole genome sequence of a plant growth promoting strain Serratia marcescens BTL07 isolated from the rhizoplane of Chili (Capsicum annuum).</title>
        <authorList>
            <person name="Dutta S."/>
            <person name="Khatun A."/>
            <person name="Gupta D.R."/>
            <person name="Surovy M.Z."/>
            <person name="Rahman M.M."/>
            <person name="Mahmud N.U."/>
            <person name="Emes R."/>
            <person name="Warry A."/>
            <person name="West H."/>
            <person name="Clarke M.L."/>
            <person name="Islam M.T."/>
        </authorList>
    </citation>
    <scope>NUCLEOTIDE SEQUENCE [LARGE SCALE GENOMIC DNA]</scope>
    <source>
        <strain evidence="3 4">BTL07</strain>
    </source>
</reference>
<evidence type="ECO:0000313" key="3">
    <source>
        <dbReference type="EMBL" id="MVF02828.1"/>
    </source>
</evidence>
<feature type="domain" description="SMP-30/Gluconolactonase/LRE-like region" evidence="2">
    <location>
        <begin position="50"/>
        <end position="264"/>
    </location>
</feature>
<dbReference type="InterPro" id="IPR011042">
    <property type="entry name" value="6-blade_b-propeller_TolB-like"/>
</dbReference>
<evidence type="ECO:0000313" key="4">
    <source>
        <dbReference type="Proteomes" id="UP000443014"/>
    </source>
</evidence>
<accession>A0ABD6HM76</accession>
<sequence>MFRFSFFSFLLPCRRCVTQLAGAALLLCGVMQAQATQRIEFSPDPAGAYPEGIAWNARAGAFLISSLRGGQLGLVYPDGRYRRFSTGKGLITTSGMLVDAERNRVLVCNEDVGVSRNSAAGTRNRVAQVLEFSLDTGVLQQTYDLSSLSHGPTLANDLTLDAQGNIYVTDSFQPQIYKIDRATRQVSILVRSARLMPADAPAAAQGTRPYLNGVVYHPDGFLIAADYTRGLLWKVTLDTTPAISEIRLPQRLKGPDGLRLKNAHELVIVQSFPGEKGSMSGDVTLLSSTDGWASARIAAVAAPPGLDGPTGAALRDGEVWVVNSRYPRLFADVAQAESTKTFSIVKVAFEPVAADGRRSATVANPAGIGLNAH</sequence>
<dbReference type="Pfam" id="PF08450">
    <property type="entry name" value="SGL"/>
    <property type="match status" value="1"/>
</dbReference>
<proteinExistence type="predicted"/>
<dbReference type="AlphaFoldDB" id="A0ABD6HM76"/>
<dbReference type="Proteomes" id="UP000443014">
    <property type="component" value="Unassembled WGS sequence"/>
</dbReference>
<dbReference type="PANTHER" id="PTHR31460">
    <property type="match status" value="1"/>
</dbReference>
<dbReference type="PANTHER" id="PTHR31460:SF3">
    <property type="entry name" value="MESOCENTIN"/>
    <property type="match status" value="1"/>
</dbReference>
<gene>
    <name evidence="3" type="ORF">GMA22_06090</name>
</gene>
<feature type="chain" id="PRO_5044841648" evidence="1">
    <location>
        <begin position="36"/>
        <end position="373"/>
    </location>
</feature>
<dbReference type="EMBL" id="WNKC01000001">
    <property type="protein sequence ID" value="MVF02828.1"/>
    <property type="molecule type" value="Genomic_DNA"/>
</dbReference>
<dbReference type="InterPro" id="IPR053224">
    <property type="entry name" value="Sensory_adhesion_molecule"/>
</dbReference>
<name>A0ABD6HM76_SERMA</name>
<dbReference type="SUPFAM" id="SSF63829">
    <property type="entry name" value="Calcium-dependent phosphotriesterase"/>
    <property type="match status" value="1"/>
</dbReference>
<feature type="signal peptide" evidence="1">
    <location>
        <begin position="1"/>
        <end position="35"/>
    </location>
</feature>
<dbReference type="Gene3D" id="2.120.10.30">
    <property type="entry name" value="TolB, C-terminal domain"/>
    <property type="match status" value="1"/>
</dbReference>
<dbReference type="InterPro" id="IPR013658">
    <property type="entry name" value="SGL"/>
</dbReference>
<protein>
    <submittedName>
        <fullName evidence="3">Gluconolaconase</fullName>
    </submittedName>
</protein>
<keyword evidence="1" id="KW-0732">Signal</keyword>
<evidence type="ECO:0000256" key="1">
    <source>
        <dbReference type="SAM" id="SignalP"/>
    </source>
</evidence>
<dbReference type="RefSeq" id="WP_075684884.1">
    <property type="nucleotide sequence ID" value="NZ_CP027796.1"/>
</dbReference>